<accession>A0A1G8MTJ5</accession>
<dbReference type="Proteomes" id="UP000198869">
    <property type="component" value="Unassembled WGS sequence"/>
</dbReference>
<reference evidence="2" key="1">
    <citation type="submission" date="2016-10" db="EMBL/GenBank/DDBJ databases">
        <authorList>
            <person name="Varghese N."/>
            <person name="Submissions S."/>
        </authorList>
    </citation>
    <scope>NUCLEOTIDE SEQUENCE [LARGE SCALE GENOMIC DNA]</scope>
    <source>
        <strain evidence="2">DSM 17071</strain>
    </source>
</reference>
<gene>
    <name evidence="1" type="ORF">SAMN05421846_11250</name>
</gene>
<dbReference type="EMBL" id="FNDW01000012">
    <property type="protein sequence ID" value="SDI71173.1"/>
    <property type="molecule type" value="Genomic_DNA"/>
</dbReference>
<evidence type="ECO:0000313" key="1">
    <source>
        <dbReference type="EMBL" id="SDI71173.1"/>
    </source>
</evidence>
<keyword evidence="2" id="KW-1185">Reference proteome</keyword>
<name>A0A1G8MTJ5_9FLAO</name>
<evidence type="ECO:0000313" key="2">
    <source>
        <dbReference type="Proteomes" id="UP000198869"/>
    </source>
</evidence>
<organism evidence="1 2">
    <name type="scientific">Chryseobacterium taeanense</name>
    <dbReference type="NCBI Taxonomy" id="311334"/>
    <lineage>
        <taxon>Bacteria</taxon>
        <taxon>Pseudomonadati</taxon>
        <taxon>Bacteroidota</taxon>
        <taxon>Flavobacteriia</taxon>
        <taxon>Flavobacteriales</taxon>
        <taxon>Weeksellaceae</taxon>
        <taxon>Chryseobacterium group</taxon>
        <taxon>Chryseobacterium</taxon>
    </lineage>
</organism>
<sequence>MKVNGNNIKDFIITPDYEIQIYTRHNKKEKRVLKKKYWLQNDGSIK</sequence>
<proteinExistence type="predicted"/>
<dbReference type="STRING" id="311334.SAMN05421846_11250"/>
<dbReference type="RefSeq" id="WP_175443674.1">
    <property type="nucleotide sequence ID" value="NZ_FNDW01000012.1"/>
</dbReference>
<protein>
    <submittedName>
        <fullName evidence="1">Uncharacterized protein</fullName>
    </submittedName>
</protein>
<dbReference type="AlphaFoldDB" id="A0A1G8MTJ5"/>